<comment type="caution">
    <text evidence="2">The sequence shown here is derived from an EMBL/GenBank/DDBJ whole genome shotgun (WGS) entry which is preliminary data.</text>
</comment>
<name>A0A328C909_9DELT</name>
<evidence type="ECO:0000256" key="1">
    <source>
        <dbReference type="SAM" id="MobiDB-lite"/>
    </source>
</evidence>
<dbReference type="AlphaFoldDB" id="A0A328C909"/>
<feature type="region of interest" description="Disordered" evidence="1">
    <location>
        <begin position="1"/>
        <end position="29"/>
    </location>
</feature>
<keyword evidence="3" id="KW-1185">Reference proteome</keyword>
<proteinExistence type="predicted"/>
<dbReference type="Proteomes" id="UP000249169">
    <property type="component" value="Unassembled WGS sequence"/>
</dbReference>
<protein>
    <submittedName>
        <fullName evidence="2">Uncharacterized protein</fullName>
    </submittedName>
</protein>
<evidence type="ECO:0000313" key="3">
    <source>
        <dbReference type="Proteomes" id="UP000249169"/>
    </source>
</evidence>
<gene>
    <name evidence="2" type="ORF">DL240_01675</name>
</gene>
<organism evidence="2 3">
    <name type="scientific">Lujinxingia litoralis</name>
    <dbReference type="NCBI Taxonomy" id="2211119"/>
    <lineage>
        <taxon>Bacteria</taxon>
        <taxon>Deltaproteobacteria</taxon>
        <taxon>Bradymonadales</taxon>
        <taxon>Lujinxingiaceae</taxon>
        <taxon>Lujinxingia</taxon>
    </lineage>
</organism>
<evidence type="ECO:0000313" key="2">
    <source>
        <dbReference type="EMBL" id="RAL24945.1"/>
    </source>
</evidence>
<dbReference type="EMBL" id="QHKO01000001">
    <property type="protein sequence ID" value="RAL24945.1"/>
    <property type="molecule type" value="Genomic_DNA"/>
</dbReference>
<reference evidence="2 3" key="1">
    <citation type="submission" date="2018-05" db="EMBL/GenBank/DDBJ databases">
        <title>Lujinxingia marina gen. nov. sp. nov., a new facultative anaerobic member of the class Deltaproteobacteria, and proposal of Lujinxingaceae fam. nov.</title>
        <authorList>
            <person name="Li C.-M."/>
        </authorList>
    </citation>
    <scope>NUCLEOTIDE SEQUENCE [LARGE SCALE GENOMIC DNA]</scope>
    <source>
        <strain evidence="2 3">B210</strain>
    </source>
</reference>
<sequence>MPRDDGPGRAPGAGPRGPGHLSSQPRLRRPYALRAAGARVGRGANAGSGSAVDAVLTQREDDVHGFRRVDSAPSRRRRCKVAKIKLSETLRFLGTRLNKITGSDLEFLLEVEEAQVRPGAVIHAQARVRSPESGERELTHVAISLRGQVQREGKWQDYDQRAEVAHNTALPGGHEFVIPIEVQIPEDAVLSEDGATWSLRAQAVVDRSVDPRAEALFEVIGG</sequence>
<accession>A0A328C909</accession>